<evidence type="ECO:0000256" key="2">
    <source>
        <dbReference type="ARBA" id="ARBA00009070"/>
    </source>
</evidence>
<dbReference type="EMBL" id="LNZH02000185">
    <property type="protein sequence ID" value="OCB88056.1"/>
    <property type="molecule type" value="Genomic_DNA"/>
</dbReference>
<evidence type="ECO:0000256" key="4">
    <source>
        <dbReference type="ARBA" id="ARBA00022980"/>
    </source>
</evidence>
<dbReference type="GO" id="GO:0003735">
    <property type="term" value="F:structural constituent of ribosome"/>
    <property type="evidence" value="ECO:0007669"/>
    <property type="project" value="InterPro"/>
</dbReference>
<evidence type="ECO:0000256" key="6">
    <source>
        <dbReference type="ARBA" id="ARBA00023274"/>
    </source>
</evidence>
<accession>A0A9Q5HY41</accession>
<evidence type="ECO:0000256" key="7">
    <source>
        <dbReference type="ARBA" id="ARBA00035190"/>
    </source>
</evidence>
<dbReference type="Proteomes" id="UP000757232">
    <property type="component" value="Unassembled WGS sequence"/>
</dbReference>
<evidence type="ECO:0000256" key="5">
    <source>
        <dbReference type="ARBA" id="ARBA00023128"/>
    </source>
</evidence>
<keyword evidence="11" id="KW-1185">Reference proteome</keyword>
<comment type="subcellular location">
    <subcellularLocation>
        <location evidence="1">Mitochondrion</location>
    </subcellularLocation>
</comment>
<evidence type="ECO:0000259" key="9">
    <source>
        <dbReference type="PROSITE" id="PS51462"/>
    </source>
</evidence>
<evidence type="ECO:0000256" key="8">
    <source>
        <dbReference type="SAM" id="MobiDB-lite"/>
    </source>
</evidence>
<organism evidence="10 11">
    <name type="scientific">Sanghuangporus baumii</name>
    <name type="common">Phellinus baumii</name>
    <dbReference type="NCBI Taxonomy" id="108892"/>
    <lineage>
        <taxon>Eukaryota</taxon>
        <taxon>Fungi</taxon>
        <taxon>Dikarya</taxon>
        <taxon>Basidiomycota</taxon>
        <taxon>Agaricomycotina</taxon>
        <taxon>Agaricomycetes</taxon>
        <taxon>Hymenochaetales</taxon>
        <taxon>Hymenochaetaceae</taxon>
        <taxon>Sanghuangporus</taxon>
    </lineage>
</organism>
<protein>
    <recommendedName>
        <fullName evidence="7">Large ribosomal subunit protein mL46</fullName>
    </recommendedName>
</protein>
<dbReference type="InterPro" id="IPR021757">
    <property type="entry name" value="Ribosomal_mL46_N"/>
</dbReference>
<name>A0A9Q5HY41_SANBA</name>
<dbReference type="AlphaFoldDB" id="A0A9Q5HY41"/>
<dbReference type="InterPro" id="IPR015797">
    <property type="entry name" value="NUDIX_hydrolase-like_dom_sf"/>
</dbReference>
<dbReference type="Gene3D" id="3.90.79.10">
    <property type="entry name" value="Nucleoside Triphosphate Pyrophosphohydrolase"/>
    <property type="match status" value="2"/>
</dbReference>
<dbReference type="Pfam" id="PF11788">
    <property type="entry name" value="MRP-L46"/>
    <property type="match status" value="1"/>
</dbReference>
<comment type="caution">
    <text evidence="10">The sequence shown here is derived from an EMBL/GenBank/DDBJ whole genome shotgun (WGS) entry which is preliminary data.</text>
</comment>
<gene>
    <name evidence="10" type="ORF">A7U60_g4841</name>
</gene>
<feature type="domain" description="Nudix hydrolase" evidence="9">
    <location>
        <begin position="144"/>
        <end position="323"/>
    </location>
</feature>
<evidence type="ECO:0000256" key="3">
    <source>
        <dbReference type="ARBA" id="ARBA00022946"/>
    </source>
</evidence>
<reference evidence="10" key="1">
    <citation type="submission" date="2016-06" db="EMBL/GenBank/DDBJ databases">
        <title>Draft Genome sequence of the fungus Inonotus baumii.</title>
        <authorList>
            <person name="Zhu H."/>
            <person name="Lin W."/>
        </authorList>
    </citation>
    <scope>NUCLEOTIDE SEQUENCE</scope>
    <source>
        <strain evidence="10">821</strain>
    </source>
</reference>
<dbReference type="OrthoDB" id="414075at2759"/>
<evidence type="ECO:0000313" key="11">
    <source>
        <dbReference type="Proteomes" id="UP000757232"/>
    </source>
</evidence>
<keyword evidence="5" id="KW-0496">Mitochondrion</keyword>
<sequence>MSPSALLTQCQRQIHHNIGFQNGFARRTLATVVDTPRKHRLAVGVIVNRAPVLTRTPTKFEREFYKYQQRIQRALHNPFPYEFYFKQGSLLEAQFNQEEIRRERKAFGDDAVKHMEDKSAFLMSVDSMTGEEEEKPMPRRTPADERRDVKSLDRQGSRNLYLLVKGLPGDKYKWRFPKGYVETGELLHEAAKRDLHAECGPHMNTWIVGRRPIGLFEYNYESTSDPQHSGEKAAKRDLHAECGPHMNTWIVGRRPIGLFEYNYESASDPQHSGEKVFFYKAHIFAGQARPIETSITDFAWLTKEEIEPYVDKEYWLGTKDMLSDF</sequence>
<keyword evidence="6" id="KW-0687">Ribonucleoprotein</keyword>
<feature type="compositionally biased region" description="Basic and acidic residues" evidence="8">
    <location>
        <begin position="135"/>
        <end position="149"/>
    </location>
</feature>
<dbReference type="InterPro" id="IPR033650">
    <property type="entry name" value="Ribosomal_mL46_NUDIX"/>
</dbReference>
<dbReference type="SUPFAM" id="SSF55811">
    <property type="entry name" value="Nudix"/>
    <property type="match status" value="1"/>
</dbReference>
<keyword evidence="4" id="KW-0689">Ribosomal protein</keyword>
<dbReference type="CDD" id="cd04661">
    <property type="entry name" value="NUDIX_MRP_L46"/>
    <property type="match status" value="1"/>
</dbReference>
<dbReference type="PROSITE" id="PS51462">
    <property type="entry name" value="NUDIX"/>
    <property type="match status" value="1"/>
</dbReference>
<dbReference type="PANTHER" id="PTHR13124">
    <property type="entry name" value="39S RIBOSOMAL PROTEIN L46, MITOCHONDRIAL PRECURSOR-RELATED"/>
    <property type="match status" value="1"/>
</dbReference>
<dbReference type="PANTHER" id="PTHR13124:SF12">
    <property type="entry name" value="LARGE RIBOSOMAL SUBUNIT PROTEIN ML46"/>
    <property type="match status" value="1"/>
</dbReference>
<comment type="similarity">
    <text evidence="2">Belongs to the mitochondrion-specific ribosomal protein mL46 family.</text>
</comment>
<keyword evidence="3" id="KW-0809">Transit peptide</keyword>
<feature type="region of interest" description="Disordered" evidence="8">
    <location>
        <begin position="127"/>
        <end position="149"/>
    </location>
</feature>
<evidence type="ECO:0000256" key="1">
    <source>
        <dbReference type="ARBA" id="ARBA00004173"/>
    </source>
</evidence>
<dbReference type="InterPro" id="IPR040008">
    <property type="entry name" value="Ribosomal_mL46"/>
</dbReference>
<proteinExistence type="inferred from homology"/>
<dbReference type="GO" id="GO:0005762">
    <property type="term" value="C:mitochondrial large ribosomal subunit"/>
    <property type="evidence" value="ECO:0007669"/>
    <property type="project" value="TreeGrafter"/>
</dbReference>
<evidence type="ECO:0000313" key="10">
    <source>
        <dbReference type="EMBL" id="OCB88056.1"/>
    </source>
</evidence>
<dbReference type="InterPro" id="IPR000086">
    <property type="entry name" value="NUDIX_hydrolase_dom"/>
</dbReference>